<sequence length="288" mass="32301">MDAESTSSFNIQFYPEQDGAAFHLKNEPGQLQRPHIIDDLCSGLLLQVDLRDVVHGKLSENGSPGSLIIIHFRFHGADGNRRFRKVQAKIRFADEKKPLFEDPEVLAMWPDGDFTLSETELVIKDTKAAEVGAGGGAAGVKLGFKGNWERQTEKKQSDRATLIGAKRIEERNFGKKNVVRLSLQENPSQKKGVISEVRTAVLLKRKDDTDRFVAHVEAHAEADVLYAAERRLRKIWAKTLETDPIIFDARLPPTRSDMDNNNLESVDLESQCDILSTTIISTIRDHTT</sequence>
<name>A0A9P8I580_9PEZI</name>
<proteinExistence type="predicted"/>
<dbReference type="OrthoDB" id="5030973at2759"/>
<gene>
    <name evidence="1" type="ORF">FGG08_005567</name>
</gene>
<comment type="caution">
    <text evidence="1">The sequence shown here is derived from an EMBL/GenBank/DDBJ whole genome shotgun (WGS) entry which is preliminary data.</text>
</comment>
<evidence type="ECO:0000313" key="2">
    <source>
        <dbReference type="Proteomes" id="UP000698800"/>
    </source>
</evidence>
<reference evidence="1" key="1">
    <citation type="submission" date="2021-03" db="EMBL/GenBank/DDBJ databases">
        <title>Comparative genomics and phylogenomic investigation of the class Geoglossomycetes provide insights into ecological specialization and systematics.</title>
        <authorList>
            <person name="Melie T."/>
            <person name="Pirro S."/>
            <person name="Miller A.N."/>
            <person name="Quandt A."/>
        </authorList>
    </citation>
    <scope>NUCLEOTIDE SEQUENCE</scope>
    <source>
        <strain evidence="1">GBOQ0MN5Z8</strain>
    </source>
</reference>
<dbReference type="AlphaFoldDB" id="A0A9P8I580"/>
<organism evidence="1 2">
    <name type="scientific">Glutinoglossum americanum</name>
    <dbReference type="NCBI Taxonomy" id="1670608"/>
    <lineage>
        <taxon>Eukaryota</taxon>
        <taxon>Fungi</taxon>
        <taxon>Dikarya</taxon>
        <taxon>Ascomycota</taxon>
        <taxon>Pezizomycotina</taxon>
        <taxon>Geoglossomycetes</taxon>
        <taxon>Geoglossales</taxon>
        <taxon>Geoglossaceae</taxon>
        <taxon>Glutinoglossum</taxon>
    </lineage>
</organism>
<dbReference type="Proteomes" id="UP000698800">
    <property type="component" value="Unassembled WGS sequence"/>
</dbReference>
<protein>
    <submittedName>
        <fullName evidence="1">Uncharacterized protein</fullName>
    </submittedName>
</protein>
<accession>A0A9P8I580</accession>
<dbReference type="EMBL" id="JAGHQL010000135">
    <property type="protein sequence ID" value="KAH0537654.1"/>
    <property type="molecule type" value="Genomic_DNA"/>
</dbReference>
<evidence type="ECO:0000313" key="1">
    <source>
        <dbReference type="EMBL" id="KAH0537654.1"/>
    </source>
</evidence>
<keyword evidence="2" id="KW-1185">Reference proteome</keyword>